<evidence type="ECO:0008006" key="6">
    <source>
        <dbReference type="Google" id="ProtNLM"/>
    </source>
</evidence>
<keyword evidence="2" id="KW-0408">Iron</keyword>
<keyword evidence="3" id="KW-0472">Membrane</keyword>
<keyword evidence="3" id="KW-1133">Transmembrane helix</keyword>
<dbReference type="EMBL" id="AGNL01043198">
    <property type="protein sequence ID" value="EJK50677.1"/>
    <property type="molecule type" value="Genomic_DNA"/>
</dbReference>
<dbReference type="SUPFAM" id="SSF48264">
    <property type="entry name" value="Cytochrome P450"/>
    <property type="match status" value="1"/>
</dbReference>
<accession>K0RVJ1</accession>
<keyword evidence="2" id="KW-0349">Heme</keyword>
<evidence type="ECO:0000313" key="4">
    <source>
        <dbReference type="EMBL" id="EJK50677.1"/>
    </source>
</evidence>
<dbReference type="PRINTS" id="PR00463">
    <property type="entry name" value="EP450I"/>
</dbReference>
<dbReference type="Pfam" id="PF00067">
    <property type="entry name" value="p450"/>
    <property type="match status" value="2"/>
</dbReference>
<dbReference type="OrthoDB" id="45232at2759"/>
<keyword evidence="5" id="KW-1185">Reference proteome</keyword>
<comment type="cofactor">
    <cofactor evidence="2">
        <name>heme</name>
        <dbReference type="ChEBI" id="CHEBI:30413"/>
    </cofactor>
</comment>
<name>K0RVJ1_THAOC</name>
<dbReference type="eggNOG" id="KOG0157">
    <property type="taxonomic scope" value="Eukaryota"/>
</dbReference>
<sequence length="508" mass="57044">MGTMEPPIVADDSFSSNTVFTAFDVLLIAAAMMTLYAIRTALLVLRKFDSARYPPVAEGGFRKHMAMAMSTEMPFWLLLTFPVSATNFFFIISDMATFRQIMTDPTTEKPSRLYNKLNNISGSSTILTLNGEPWQSKRKAAAHAFSSRHIRRMSTVALVKTEAWIEQTLSSHVRDGTPFDVSKEMLTIILAQICETAFEYQMSHQEANDFKINLDLALDEFTKQDPVNPLRKYMPASWLPDRQRAIVAVDWIRNLIERMVEQYNKSANHVEGSSLADHPDEQSRLRVALRRSADNWSQCEELKCVIKEGMRLRPVARSIRVLGRDVVTADKKVLPAGSIAAFHFLPLFRDPAVFDKPDEFVPGRWVNPTKAMTDFAPFAMGKQNCMGQSLAQSNMLTIVARIISAYELSVVKEGKAVYNLTLKPTGVLLRARKLPSAVLAAKAWRYCDSVAIPVLQLFAWHGELCLALRATSPSLASLVESLELKALQNHALSGEHPDEQVTEEIRIY</sequence>
<dbReference type="InterPro" id="IPR002401">
    <property type="entry name" value="Cyt_P450_E_grp-I"/>
</dbReference>
<keyword evidence="3" id="KW-0812">Transmembrane</keyword>
<dbReference type="GO" id="GO:0004497">
    <property type="term" value="F:monooxygenase activity"/>
    <property type="evidence" value="ECO:0007669"/>
    <property type="project" value="InterPro"/>
</dbReference>
<evidence type="ECO:0000313" key="5">
    <source>
        <dbReference type="Proteomes" id="UP000266841"/>
    </source>
</evidence>
<dbReference type="InterPro" id="IPR036396">
    <property type="entry name" value="Cyt_P450_sf"/>
</dbReference>
<keyword evidence="2" id="KW-0479">Metal-binding</keyword>
<evidence type="ECO:0000256" key="3">
    <source>
        <dbReference type="SAM" id="Phobius"/>
    </source>
</evidence>
<dbReference type="GO" id="GO:0016705">
    <property type="term" value="F:oxidoreductase activity, acting on paired donors, with incorporation or reduction of molecular oxygen"/>
    <property type="evidence" value="ECO:0007669"/>
    <property type="project" value="InterPro"/>
</dbReference>
<dbReference type="InterPro" id="IPR050121">
    <property type="entry name" value="Cytochrome_P450_monoxygenase"/>
</dbReference>
<feature type="transmembrane region" description="Helical" evidence="3">
    <location>
        <begin position="73"/>
        <end position="92"/>
    </location>
</feature>
<evidence type="ECO:0000256" key="1">
    <source>
        <dbReference type="ARBA" id="ARBA00010617"/>
    </source>
</evidence>
<dbReference type="GO" id="GO:0005506">
    <property type="term" value="F:iron ion binding"/>
    <property type="evidence" value="ECO:0007669"/>
    <property type="project" value="InterPro"/>
</dbReference>
<dbReference type="CDD" id="cd00302">
    <property type="entry name" value="cytochrome_P450"/>
    <property type="match status" value="1"/>
</dbReference>
<dbReference type="Gene3D" id="1.10.630.10">
    <property type="entry name" value="Cytochrome P450"/>
    <property type="match status" value="2"/>
</dbReference>
<dbReference type="PANTHER" id="PTHR24305">
    <property type="entry name" value="CYTOCHROME P450"/>
    <property type="match status" value="1"/>
</dbReference>
<dbReference type="InterPro" id="IPR001128">
    <property type="entry name" value="Cyt_P450"/>
</dbReference>
<dbReference type="PANTHER" id="PTHR24305:SF166">
    <property type="entry name" value="CYTOCHROME P450 12A4, MITOCHONDRIAL-RELATED"/>
    <property type="match status" value="1"/>
</dbReference>
<reference evidence="4 5" key="1">
    <citation type="journal article" date="2012" name="Genome Biol.">
        <title>Genome and low-iron response of an oceanic diatom adapted to chronic iron limitation.</title>
        <authorList>
            <person name="Lommer M."/>
            <person name="Specht M."/>
            <person name="Roy A.S."/>
            <person name="Kraemer L."/>
            <person name="Andreson R."/>
            <person name="Gutowska M.A."/>
            <person name="Wolf J."/>
            <person name="Bergner S.V."/>
            <person name="Schilhabel M.B."/>
            <person name="Klostermeier U.C."/>
            <person name="Beiko R.G."/>
            <person name="Rosenstiel P."/>
            <person name="Hippler M."/>
            <person name="Laroche J."/>
        </authorList>
    </citation>
    <scope>NUCLEOTIDE SEQUENCE [LARGE SCALE GENOMIC DNA]</scope>
    <source>
        <strain evidence="4 5">CCMP1005</strain>
    </source>
</reference>
<feature type="binding site" description="axial binding residue" evidence="2">
    <location>
        <position position="385"/>
    </location>
    <ligand>
        <name>heme</name>
        <dbReference type="ChEBI" id="CHEBI:30413"/>
    </ligand>
    <ligandPart>
        <name>Fe</name>
        <dbReference type="ChEBI" id="CHEBI:18248"/>
    </ligandPart>
</feature>
<organism evidence="4 5">
    <name type="scientific">Thalassiosira oceanica</name>
    <name type="common">Marine diatom</name>
    <dbReference type="NCBI Taxonomy" id="159749"/>
    <lineage>
        <taxon>Eukaryota</taxon>
        <taxon>Sar</taxon>
        <taxon>Stramenopiles</taxon>
        <taxon>Ochrophyta</taxon>
        <taxon>Bacillariophyta</taxon>
        <taxon>Coscinodiscophyceae</taxon>
        <taxon>Thalassiosirophycidae</taxon>
        <taxon>Thalassiosirales</taxon>
        <taxon>Thalassiosiraceae</taxon>
        <taxon>Thalassiosira</taxon>
    </lineage>
</organism>
<dbReference type="GO" id="GO:0020037">
    <property type="term" value="F:heme binding"/>
    <property type="evidence" value="ECO:0007669"/>
    <property type="project" value="InterPro"/>
</dbReference>
<dbReference type="Proteomes" id="UP000266841">
    <property type="component" value="Unassembled WGS sequence"/>
</dbReference>
<dbReference type="AlphaFoldDB" id="K0RVJ1"/>
<comment type="similarity">
    <text evidence="1">Belongs to the cytochrome P450 family.</text>
</comment>
<dbReference type="PRINTS" id="PR00385">
    <property type="entry name" value="P450"/>
</dbReference>
<proteinExistence type="inferred from homology"/>
<gene>
    <name evidence="4" type="ORF">THAOC_30278</name>
</gene>
<evidence type="ECO:0000256" key="2">
    <source>
        <dbReference type="PIRSR" id="PIRSR602401-1"/>
    </source>
</evidence>
<feature type="transmembrane region" description="Helical" evidence="3">
    <location>
        <begin position="20"/>
        <end position="38"/>
    </location>
</feature>
<comment type="caution">
    <text evidence="4">The sequence shown here is derived from an EMBL/GenBank/DDBJ whole genome shotgun (WGS) entry which is preliminary data.</text>
</comment>
<protein>
    <recommendedName>
        <fullName evidence="6">Cytochrome P450</fullName>
    </recommendedName>
</protein>